<sequence>MHACMTSALFNKPTRTTAAEWQKELALHHRKRMYEPSFAPGTKDYDFYWGGGAHTSWFSEGLADGGVEGRAAVPGPTPRYDRAACQETEPHNYQRNL</sequence>
<organism evidence="2 3">
    <name type="scientific">Paracoccidioides lutzii (strain ATCC MYA-826 / Pb01)</name>
    <name type="common">Paracoccidioides brasiliensis</name>
    <dbReference type="NCBI Taxonomy" id="502779"/>
    <lineage>
        <taxon>Eukaryota</taxon>
        <taxon>Fungi</taxon>
        <taxon>Dikarya</taxon>
        <taxon>Ascomycota</taxon>
        <taxon>Pezizomycotina</taxon>
        <taxon>Eurotiomycetes</taxon>
        <taxon>Eurotiomycetidae</taxon>
        <taxon>Onygenales</taxon>
        <taxon>Ajellomycetaceae</taxon>
        <taxon>Paracoccidioides</taxon>
    </lineage>
</organism>
<protein>
    <submittedName>
        <fullName evidence="2">Uncharacterized protein</fullName>
    </submittedName>
</protein>
<feature type="region of interest" description="Disordered" evidence="1">
    <location>
        <begin position="75"/>
        <end position="97"/>
    </location>
</feature>
<dbReference type="KEGG" id="pbl:PAAG_02428"/>
<evidence type="ECO:0000313" key="2">
    <source>
        <dbReference type="EMBL" id="EEH40373.2"/>
    </source>
</evidence>
<evidence type="ECO:0000256" key="1">
    <source>
        <dbReference type="SAM" id="MobiDB-lite"/>
    </source>
</evidence>
<proteinExistence type="predicted"/>
<evidence type="ECO:0000313" key="3">
    <source>
        <dbReference type="Proteomes" id="UP000002059"/>
    </source>
</evidence>
<dbReference type="Proteomes" id="UP000002059">
    <property type="component" value="Partially assembled WGS sequence"/>
</dbReference>
<accession>C1GUV5</accession>
<feature type="compositionally biased region" description="Basic and acidic residues" evidence="1">
    <location>
        <begin position="79"/>
        <end position="97"/>
    </location>
</feature>
<dbReference type="HOGENOM" id="CLU_2347296_0_0_1"/>
<name>C1GUV5_PARBA</name>
<dbReference type="EMBL" id="KN293996">
    <property type="protein sequence ID" value="EEH40373.2"/>
    <property type="molecule type" value="Genomic_DNA"/>
</dbReference>
<dbReference type="RefSeq" id="XP_015701685.1">
    <property type="nucleotide sequence ID" value="XM_015844637.1"/>
</dbReference>
<gene>
    <name evidence="2" type="ORF">PAAG_02428</name>
</gene>
<keyword evidence="3" id="KW-1185">Reference proteome</keyword>
<dbReference type="eggNOG" id="ENOG502RQM8">
    <property type="taxonomic scope" value="Eukaryota"/>
</dbReference>
<reference evidence="2 3" key="1">
    <citation type="journal article" date="2011" name="PLoS Genet.">
        <title>Comparative genomic analysis of human fungal pathogens causing paracoccidioidomycosis.</title>
        <authorList>
            <person name="Desjardins C.A."/>
            <person name="Champion M.D."/>
            <person name="Holder J.W."/>
            <person name="Muszewska A."/>
            <person name="Goldberg J."/>
            <person name="Bailao A.M."/>
            <person name="Brigido M.M."/>
            <person name="Ferreira M.E."/>
            <person name="Garcia A.M."/>
            <person name="Grynberg M."/>
            <person name="Gujja S."/>
            <person name="Heiman D.I."/>
            <person name="Henn M.R."/>
            <person name="Kodira C.D."/>
            <person name="Leon-Narvaez H."/>
            <person name="Longo L.V."/>
            <person name="Ma L.J."/>
            <person name="Malavazi I."/>
            <person name="Matsuo A.L."/>
            <person name="Morais F.V."/>
            <person name="Pereira M."/>
            <person name="Rodriguez-Brito S."/>
            <person name="Sakthikumar S."/>
            <person name="Salem-Izacc S.M."/>
            <person name="Sykes S.M."/>
            <person name="Teixeira M.M."/>
            <person name="Vallejo M.C."/>
            <person name="Walter M.E."/>
            <person name="Yandava C."/>
            <person name="Young S."/>
            <person name="Zeng Q."/>
            <person name="Zucker J."/>
            <person name="Felipe M.S."/>
            <person name="Goldman G.H."/>
            <person name="Haas B.J."/>
            <person name="McEwen J.G."/>
            <person name="Nino-Vega G."/>
            <person name="Puccia R."/>
            <person name="San-Blas G."/>
            <person name="Soares C.M."/>
            <person name="Birren B.W."/>
            <person name="Cuomo C.A."/>
        </authorList>
    </citation>
    <scope>NUCLEOTIDE SEQUENCE [LARGE SCALE GENOMIC DNA]</scope>
    <source>
        <strain evidence="3">ATCC MYA-826 / Pb01</strain>
    </source>
</reference>
<dbReference type="OrthoDB" id="10601763at2759"/>
<dbReference type="GeneID" id="9098970"/>
<dbReference type="AlphaFoldDB" id="C1GUV5"/>
<dbReference type="VEuPathDB" id="FungiDB:PAAG_02428"/>